<evidence type="ECO:0000313" key="2">
    <source>
        <dbReference type="EMBL" id="KAH9296821.1"/>
    </source>
</evidence>
<feature type="non-terminal residue" evidence="2">
    <location>
        <position position="236"/>
    </location>
</feature>
<organism evidence="2 3">
    <name type="scientific">Taxus chinensis</name>
    <name type="common">Chinese yew</name>
    <name type="synonym">Taxus wallichiana var. chinensis</name>
    <dbReference type="NCBI Taxonomy" id="29808"/>
    <lineage>
        <taxon>Eukaryota</taxon>
        <taxon>Viridiplantae</taxon>
        <taxon>Streptophyta</taxon>
        <taxon>Embryophyta</taxon>
        <taxon>Tracheophyta</taxon>
        <taxon>Spermatophyta</taxon>
        <taxon>Pinopsida</taxon>
        <taxon>Pinidae</taxon>
        <taxon>Conifers II</taxon>
        <taxon>Cupressales</taxon>
        <taxon>Taxaceae</taxon>
        <taxon>Taxus</taxon>
    </lineage>
</organism>
<keyword evidence="3" id="KW-1185">Reference proteome</keyword>
<comment type="caution">
    <text evidence="2">The sequence shown here is derived from an EMBL/GenBank/DDBJ whole genome shotgun (WGS) entry which is preliminary data.</text>
</comment>
<dbReference type="OMA" id="IFESHTE"/>
<dbReference type="PANTHER" id="PTHR35509">
    <property type="entry name" value="DOMAIN PROTEIN, PUTATIVE (DUF1995)-RELATED"/>
    <property type="match status" value="1"/>
</dbReference>
<protein>
    <recommendedName>
        <fullName evidence="1">DUF1995 domain-containing protein</fullName>
    </recommendedName>
</protein>
<dbReference type="InterPro" id="IPR053021">
    <property type="entry name" value="Chloroplast_ADK"/>
</dbReference>
<name>A0AA38CCN4_TAXCH</name>
<proteinExistence type="predicted"/>
<dbReference type="AlphaFoldDB" id="A0AA38CCN4"/>
<sequence length="236" mass="26345">VEINIPELNPEMDVYRIGTLMELVRVIALAFADDGKHVKVCVQGSMGEGVLAGMPLQIAGTRKILEFMDWGEYDVKGTFINIGSIGAKEVNDRDDMFILVAPQNAMGNCIIDDLQAMVEAAGRRPMILVNPRLKDLPSAGGVMQTIGREERLEFAASFSSCYSFRLLYKVGTQYPIMGALRMSYPHPYELYIRIDTEPGKEEYVKVATFAKKPNREEINDIFSGKSRKKEDQPTGL</sequence>
<reference evidence="2 3" key="1">
    <citation type="journal article" date="2021" name="Nat. Plants">
        <title>The Taxus genome provides insights into paclitaxel biosynthesis.</title>
        <authorList>
            <person name="Xiong X."/>
            <person name="Gou J."/>
            <person name="Liao Q."/>
            <person name="Li Y."/>
            <person name="Zhou Q."/>
            <person name="Bi G."/>
            <person name="Li C."/>
            <person name="Du R."/>
            <person name="Wang X."/>
            <person name="Sun T."/>
            <person name="Guo L."/>
            <person name="Liang H."/>
            <person name="Lu P."/>
            <person name="Wu Y."/>
            <person name="Zhang Z."/>
            <person name="Ro D.K."/>
            <person name="Shang Y."/>
            <person name="Huang S."/>
            <person name="Yan J."/>
        </authorList>
    </citation>
    <scope>NUCLEOTIDE SEQUENCE [LARGE SCALE GENOMIC DNA]</scope>
    <source>
        <strain evidence="2">Ta-2019</strain>
    </source>
</reference>
<dbReference type="PANTHER" id="PTHR35509:SF6">
    <property type="entry name" value="ADENYLATE KINASE"/>
    <property type="match status" value="1"/>
</dbReference>
<dbReference type="Proteomes" id="UP000824469">
    <property type="component" value="Unassembled WGS sequence"/>
</dbReference>
<dbReference type="Pfam" id="PF09353">
    <property type="entry name" value="DUF1995"/>
    <property type="match status" value="1"/>
</dbReference>
<evidence type="ECO:0000259" key="1">
    <source>
        <dbReference type="Pfam" id="PF09353"/>
    </source>
</evidence>
<dbReference type="EMBL" id="JAHRHJ020000010">
    <property type="protein sequence ID" value="KAH9296821.1"/>
    <property type="molecule type" value="Genomic_DNA"/>
</dbReference>
<feature type="non-terminal residue" evidence="2">
    <location>
        <position position="1"/>
    </location>
</feature>
<dbReference type="InterPro" id="IPR018962">
    <property type="entry name" value="DUF1995"/>
</dbReference>
<feature type="domain" description="DUF1995" evidence="1">
    <location>
        <begin position="1"/>
        <end position="219"/>
    </location>
</feature>
<gene>
    <name evidence="2" type="ORF">KI387_028503</name>
</gene>
<accession>A0AA38CCN4</accession>
<evidence type="ECO:0000313" key="3">
    <source>
        <dbReference type="Proteomes" id="UP000824469"/>
    </source>
</evidence>